<keyword evidence="1" id="KW-0677">Repeat</keyword>
<keyword evidence="2" id="KW-0802">TPR repeat</keyword>
<evidence type="ECO:0000256" key="2">
    <source>
        <dbReference type="ARBA" id="ARBA00022803"/>
    </source>
</evidence>
<dbReference type="InterPro" id="IPR051685">
    <property type="entry name" value="Ycf3/AcsC/BcsC/TPR_MFPF"/>
</dbReference>
<proteinExistence type="predicted"/>
<gene>
    <name evidence="4" type="ORF">LPB136_10910</name>
</gene>
<organism evidence="4 5">
    <name type="scientific">Tenacibaculum todarodis</name>
    <dbReference type="NCBI Taxonomy" id="1850252"/>
    <lineage>
        <taxon>Bacteria</taxon>
        <taxon>Pseudomonadati</taxon>
        <taxon>Bacteroidota</taxon>
        <taxon>Flavobacteriia</taxon>
        <taxon>Flavobacteriales</taxon>
        <taxon>Flavobacteriaceae</taxon>
        <taxon>Tenacibaculum</taxon>
    </lineage>
</organism>
<keyword evidence="3" id="KW-0732">Signal</keyword>
<dbReference type="EMBL" id="CP018155">
    <property type="protein sequence ID" value="APG65842.1"/>
    <property type="molecule type" value="Genomic_DNA"/>
</dbReference>
<evidence type="ECO:0000256" key="3">
    <source>
        <dbReference type="SAM" id="SignalP"/>
    </source>
</evidence>
<evidence type="ECO:0000313" key="4">
    <source>
        <dbReference type="EMBL" id="APG65842.1"/>
    </source>
</evidence>
<dbReference type="KEGG" id="ten:LPB136_10910"/>
<keyword evidence="5" id="KW-1185">Reference proteome</keyword>
<feature type="chain" id="PRO_5012317994" description="Tetratricopeptide repeat protein" evidence="3">
    <location>
        <begin position="38"/>
        <end position="328"/>
    </location>
</feature>
<dbReference type="InterPro" id="IPR019734">
    <property type="entry name" value="TPR_rpt"/>
</dbReference>
<protein>
    <recommendedName>
        <fullName evidence="6">Tetratricopeptide repeat protein</fullName>
    </recommendedName>
</protein>
<dbReference type="PANTHER" id="PTHR44943:SF8">
    <property type="entry name" value="TPR REPEAT-CONTAINING PROTEIN MJ0263"/>
    <property type="match status" value="1"/>
</dbReference>
<dbReference type="SMART" id="SM00028">
    <property type="entry name" value="TPR"/>
    <property type="match status" value="3"/>
</dbReference>
<dbReference type="SUPFAM" id="SSF48452">
    <property type="entry name" value="TPR-like"/>
    <property type="match status" value="1"/>
</dbReference>
<accession>A0A1L3JL58</accession>
<dbReference type="STRING" id="1850252.LPB136_10910"/>
<dbReference type="AlphaFoldDB" id="A0A1L3JL58"/>
<dbReference type="PANTHER" id="PTHR44943">
    <property type="entry name" value="CELLULOSE SYNTHASE OPERON PROTEIN C"/>
    <property type="match status" value="1"/>
</dbReference>
<dbReference type="InterPro" id="IPR011990">
    <property type="entry name" value="TPR-like_helical_dom_sf"/>
</dbReference>
<reference evidence="4 5" key="1">
    <citation type="submission" date="2016-11" db="EMBL/GenBank/DDBJ databases">
        <title>Tenacibaculum sp. LPB0136, isolated from marine environment.</title>
        <authorList>
            <person name="Kim E."/>
            <person name="Yi H."/>
        </authorList>
    </citation>
    <scope>NUCLEOTIDE SEQUENCE [LARGE SCALE GENOMIC DNA]</scope>
    <source>
        <strain evidence="4 5">LPB0136</strain>
    </source>
</reference>
<dbReference type="Gene3D" id="1.25.40.10">
    <property type="entry name" value="Tetratricopeptide repeat domain"/>
    <property type="match status" value="2"/>
</dbReference>
<dbReference type="Proteomes" id="UP000181898">
    <property type="component" value="Chromosome"/>
</dbReference>
<evidence type="ECO:0000256" key="1">
    <source>
        <dbReference type="ARBA" id="ARBA00022737"/>
    </source>
</evidence>
<sequence length="328" mass="38064">MIIQNLHKNIVRSWKLEVSKKALLSFFLLLFSFCAFSQDSIPANIPVTEKKNLEFQEYFFKALSEKSIRNYQKAIDNLEECNTLIPNNKAVLFELSKNYLLLNKPFEALEYGNLALEKDPENLWILEHLVAINKKDRNYKDAIKLQEKIAKKHPKKKQALVFLHLQNRDFVSAKKTLNELENEKLLSARLRRIKANLEKPKAVKKTKELTKTNPQNLDLVKQFESDKSFNSLKKLLEKLDSNNDTELVKYSQNGIGLFPAQPFVYLMNGKALNKQKQYKKALESLQNGIDFVIDDPKTEAIFYTEMANAYQGLGKTKEADKFRKKAKQ</sequence>
<evidence type="ECO:0008006" key="6">
    <source>
        <dbReference type="Google" id="ProtNLM"/>
    </source>
</evidence>
<feature type="signal peptide" evidence="3">
    <location>
        <begin position="1"/>
        <end position="37"/>
    </location>
</feature>
<evidence type="ECO:0000313" key="5">
    <source>
        <dbReference type="Proteomes" id="UP000181898"/>
    </source>
</evidence>
<name>A0A1L3JL58_9FLAO</name>